<dbReference type="Gene3D" id="2.60.40.1080">
    <property type="match status" value="1"/>
</dbReference>
<dbReference type="EMBL" id="GU568003">
    <property type="protein sequence ID" value="ADI22998.1"/>
    <property type="molecule type" value="Genomic_DNA"/>
</dbReference>
<evidence type="ECO:0000313" key="3">
    <source>
        <dbReference type="EMBL" id="ADI19491.1"/>
    </source>
</evidence>
<organism evidence="3">
    <name type="scientific">uncultured Planctomycetales bacterium HF0500_40D21</name>
    <dbReference type="NCBI Taxonomy" id="710747"/>
    <lineage>
        <taxon>Bacteria</taxon>
        <taxon>Pseudomonadati</taxon>
        <taxon>Planctomycetota</taxon>
        <taxon>Planctomycetia</taxon>
        <taxon>Planctomycetales</taxon>
        <taxon>environmental samples</taxon>
    </lineage>
</organism>
<evidence type="ECO:0000313" key="4">
    <source>
        <dbReference type="EMBL" id="ADI22998.1"/>
    </source>
</evidence>
<reference evidence="3" key="2">
    <citation type="journal article" date="2011" name="Environ. Microbiol.">
        <title>Time-series analyses of Monterey Bay coastal microbial picoplankton using a 'genome proxy' microarray.</title>
        <authorList>
            <person name="Rich V.I."/>
            <person name="Pham V.D."/>
            <person name="Eppley J."/>
            <person name="Shi Y."/>
            <person name="DeLong E.F."/>
        </authorList>
    </citation>
    <scope>NUCLEOTIDE SEQUENCE</scope>
</reference>
<feature type="domain" description="DUF1553" evidence="2">
    <location>
        <begin position="476"/>
        <end position="700"/>
    </location>
</feature>
<evidence type="ECO:0000259" key="2">
    <source>
        <dbReference type="Pfam" id="PF07587"/>
    </source>
</evidence>
<dbReference type="EMBL" id="GU474923">
    <property type="protein sequence ID" value="ADI19491.1"/>
    <property type="molecule type" value="Genomic_DNA"/>
</dbReference>
<evidence type="ECO:0000259" key="1">
    <source>
        <dbReference type="Pfam" id="PF07583"/>
    </source>
</evidence>
<accession>E0XYK0</accession>
<dbReference type="InterPro" id="IPR011444">
    <property type="entry name" value="DUF1549"/>
</dbReference>
<evidence type="ECO:0008006" key="5">
    <source>
        <dbReference type="Google" id="ProtNLM"/>
    </source>
</evidence>
<dbReference type="AlphaFoldDB" id="E0XYK0"/>
<reference evidence="4" key="1">
    <citation type="submission" date="2010-01" db="EMBL/GenBank/DDBJ databases">
        <title>Genome fragments of uncultured bacteria from the North Pacific subtropical Gyre.</title>
        <authorList>
            <person name="Pham V.D."/>
            <person name="Delong E.F."/>
        </authorList>
    </citation>
    <scope>NUCLEOTIDE SEQUENCE</scope>
</reference>
<feature type="domain" description="DUF1549" evidence="1">
    <location>
        <begin position="248"/>
        <end position="436"/>
    </location>
</feature>
<name>E0XYK0_9BACT</name>
<dbReference type="PANTHER" id="PTHR35889">
    <property type="entry name" value="CYCLOINULO-OLIGOSACCHARIDE FRUCTANOTRANSFERASE-RELATED"/>
    <property type="match status" value="1"/>
</dbReference>
<dbReference type="InterPro" id="IPR022655">
    <property type="entry name" value="DUF1553"/>
</dbReference>
<sequence>MQSIRSPFLVLAILAVLGSVGFAQESRSRVKNTAPETGTVDFENDLIPVFTRYGCNAGACHGAAIGRGGFKLSLFGGNPRADFDAIVRQVEGSRINLARPEQSLIILKPTESITHGGGERFGLDHDSTKLLLKWIRQGAGLVTQRTLKRVEISPKKHVGNSLGQPVALRATAHFSDGSSRDVTRWTVFQPEDSSAVKIDPESARSRVLRRGRHIVVARYLTEVVPIEFIVPLTDSRVDLAAEPRRGFIDEEVLDSLTTLGLPVSPIADDTTYLRRLTLDLTGRLPTVARVRAFRADANPKKQKALVEELLGSEAFTEYWTLQLATLLRIRPQGRDEVGEGDSQGAATYHEWLADQIRRGVGYDQLARSVIRASGDSHEYGPANFYRTNGDPRKQAEFMSELFMGSRLRCANCHNHPLDRWTQDDYHGLAAIFARIETGRVIEINPSGRVIHPRTLETAVPRIPGEQFLPKTVVDGRDELATWLTRPGNPFFARAIVNRLWKRMMGRGLVEPTDDFRATNPATHPVLLDKLARDFTVNGYKLRHTLKLIAGSASYARSANATPGNRTDDRFYSRAIRQQLEPEVLADAISDVLGVAARYGDEPAGTRAVALVNPKTASLSLDILGRCGRDESCESSPAPGGLPQKLHLFNGPLINARIGVPGSRLSKLISAGKSPMEIVNRYYLVALSRHPNDRETQHWKKQLDAITTADGKREFLEDFVWGLLTCREFVTNH</sequence>
<protein>
    <recommendedName>
        <fullName evidence="5">Cytochrome c domain-containing protein</fullName>
    </recommendedName>
</protein>
<dbReference type="PANTHER" id="PTHR35889:SF3">
    <property type="entry name" value="F-BOX DOMAIN-CONTAINING PROTEIN"/>
    <property type="match status" value="1"/>
</dbReference>
<dbReference type="Pfam" id="PF07583">
    <property type="entry name" value="PSCyt2"/>
    <property type="match status" value="1"/>
</dbReference>
<proteinExistence type="predicted"/>
<dbReference type="Pfam" id="PF07587">
    <property type="entry name" value="PSD1"/>
    <property type="match status" value="1"/>
</dbReference>